<dbReference type="InterPro" id="IPR027477">
    <property type="entry name" value="Succ_DH/fumarate_Rdtase_cat_sf"/>
</dbReference>
<dbReference type="Gene3D" id="3.90.700.10">
    <property type="entry name" value="Succinate dehydrogenase/fumarate reductase flavoprotein, catalytic domain"/>
    <property type="match status" value="1"/>
</dbReference>
<dbReference type="EMBL" id="JOKZ01000069">
    <property type="protein sequence ID" value="KKP04717.1"/>
    <property type="molecule type" value="Genomic_DNA"/>
</dbReference>
<gene>
    <name evidence="6" type="ORF">THAR02_03197</name>
</gene>
<dbReference type="SUPFAM" id="SSF51905">
    <property type="entry name" value="FAD/NAD(P)-binding domain"/>
    <property type="match status" value="1"/>
</dbReference>
<evidence type="ECO:0000259" key="5">
    <source>
        <dbReference type="Pfam" id="PF00890"/>
    </source>
</evidence>
<dbReference type="InterPro" id="IPR050315">
    <property type="entry name" value="FAD-oxidoreductase_2"/>
</dbReference>
<dbReference type="GO" id="GO:0016491">
    <property type="term" value="F:oxidoreductase activity"/>
    <property type="evidence" value="ECO:0007669"/>
    <property type="project" value="UniProtKB-KW"/>
</dbReference>
<dbReference type="PANTHER" id="PTHR43400">
    <property type="entry name" value="FUMARATE REDUCTASE"/>
    <property type="match status" value="1"/>
</dbReference>
<dbReference type="SUPFAM" id="SSF56425">
    <property type="entry name" value="Succinate dehydrogenase/fumarate reductase flavoprotein, catalytic domain"/>
    <property type="match status" value="1"/>
</dbReference>
<dbReference type="NCBIfam" id="NF006130">
    <property type="entry name" value="PRK08274.1"/>
    <property type="match status" value="1"/>
</dbReference>
<evidence type="ECO:0000256" key="1">
    <source>
        <dbReference type="ARBA" id="ARBA00001974"/>
    </source>
</evidence>
<dbReference type="OrthoDB" id="7777654at2759"/>
<dbReference type="InterPro" id="IPR003953">
    <property type="entry name" value="FAD-dep_OxRdtase_2_FAD-bd"/>
</dbReference>
<sequence>MTSLSYDVIVVGGGNAALVAALSAHEAGARTAILEAAPKAYRGGNSRFASAAFRIVHNGMEDIEPLIHPDWKYLAKRARLVPFTKERYANEMLETSRGHCDKEAMHVMFDHSYDTVKWMRDQGVRWKLALSKFFSEDQITQDVVDINPGLCLIADNEGIGLTDNLWAAVEKSSIDAHYSSPAYDLITNGDNILGVRARQKDSFFDFKGQVILACGGFEASPRLRRQYLGQGWDLAKVRGCRYNTGTMIENAISHGAQATGHWGGCHAVPVDHNAPAVGDLRLTDKTSRYSYPFAIMVNKDGQRFVNEGENTFELTYAAIGEQIAKQKEAVAFQIFDQKVLKTLEPRYSTATPVVDDTLEGLAQKLGLNVQQFVDTVREFNAAVPKTGQFDPFHLDGLSTGTKLAIPKTNWAQAIDQGPFVAYAVTCGITFTYGGLKTDPYAHVLNNEGEKMPGLWAVGEISGGFFAFNYPGAAGLVKGAVFGRLAGQAAARRAKDQSRA</sequence>
<keyword evidence="4" id="KW-0560">Oxidoreductase</keyword>
<evidence type="ECO:0000313" key="6">
    <source>
        <dbReference type="EMBL" id="KKP04717.1"/>
    </source>
</evidence>
<dbReference type="Gene3D" id="3.50.50.60">
    <property type="entry name" value="FAD/NAD(P)-binding domain"/>
    <property type="match status" value="1"/>
</dbReference>
<evidence type="ECO:0000256" key="2">
    <source>
        <dbReference type="ARBA" id="ARBA00022630"/>
    </source>
</evidence>
<dbReference type="Pfam" id="PF00890">
    <property type="entry name" value="FAD_binding_2"/>
    <property type="match status" value="1"/>
</dbReference>
<evidence type="ECO:0000256" key="4">
    <source>
        <dbReference type="ARBA" id="ARBA00023002"/>
    </source>
</evidence>
<keyword evidence="2" id="KW-0285">Flavoprotein</keyword>
<proteinExistence type="predicted"/>
<comment type="cofactor">
    <cofactor evidence="1">
        <name>FAD</name>
        <dbReference type="ChEBI" id="CHEBI:57692"/>
    </cofactor>
</comment>
<dbReference type="Proteomes" id="UP000034112">
    <property type="component" value="Unassembled WGS sequence"/>
</dbReference>
<evidence type="ECO:0000313" key="7">
    <source>
        <dbReference type="Proteomes" id="UP000034112"/>
    </source>
</evidence>
<dbReference type="PANTHER" id="PTHR43400:SF7">
    <property type="entry name" value="FAD-DEPENDENT OXIDOREDUCTASE 2 FAD BINDING DOMAIN-CONTAINING PROTEIN"/>
    <property type="match status" value="1"/>
</dbReference>
<dbReference type="InterPro" id="IPR036188">
    <property type="entry name" value="FAD/NAD-bd_sf"/>
</dbReference>
<comment type="caution">
    <text evidence="6">The sequence shown here is derived from an EMBL/GenBank/DDBJ whole genome shotgun (WGS) entry which is preliminary data.</text>
</comment>
<accession>A0A0F9ZXF6</accession>
<dbReference type="OMA" id="NRHGHIY"/>
<organism evidence="6 7">
    <name type="scientific">Trichoderma harzianum</name>
    <name type="common">Hypocrea lixii</name>
    <dbReference type="NCBI Taxonomy" id="5544"/>
    <lineage>
        <taxon>Eukaryota</taxon>
        <taxon>Fungi</taxon>
        <taxon>Dikarya</taxon>
        <taxon>Ascomycota</taxon>
        <taxon>Pezizomycotina</taxon>
        <taxon>Sordariomycetes</taxon>
        <taxon>Hypocreomycetidae</taxon>
        <taxon>Hypocreales</taxon>
        <taxon>Hypocreaceae</taxon>
        <taxon>Trichoderma</taxon>
    </lineage>
</organism>
<dbReference type="AlphaFoldDB" id="A0A0F9ZXF6"/>
<keyword evidence="3" id="KW-0274">FAD</keyword>
<reference evidence="7" key="1">
    <citation type="journal article" date="2015" name="Genome Announc.">
        <title>Draft whole-genome sequence of the biocontrol agent Trichoderma harzianum T6776.</title>
        <authorList>
            <person name="Baroncelli R."/>
            <person name="Piaggeschi G."/>
            <person name="Fiorini L."/>
            <person name="Bertolini E."/>
            <person name="Zapparata A."/>
            <person name="Pe M.E."/>
            <person name="Sarrocco S."/>
            <person name="Vannacci G."/>
        </authorList>
    </citation>
    <scope>NUCLEOTIDE SEQUENCE [LARGE SCALE GENOMIC DNA]</scope>
    <source>
        <strain evidence="7">T6776</strain>
    </source>
</reference>
<protein>
    <recommendedName>
        <fullName evidence="5">FAD-dependent oxidoreductase 2 FAD-binding domain-containing protein</fullName>
    </recommendedName>
</protein>
<feature type="domain" description="FAD-dependent oxidoreductase 2 FAD-binding" evidence="5">
    <location>
        <begin position="7"/>
        <end position="473"/>
    </location>
</feature>
<evidence type="ECO:0000256" key="3">
    <source>
        <dbReference type="ARBA" id="ARBA00022827"/>
    </source>
</evidence>
<name>A0A0F9ZXF6_TRIHA</name>